<sequence length="270" mass="29751">MLPPETTDIVPMAMDLDIRYEDDEIVVVNKPAGLLTHPTARERIGSIQSGLYAYLSPQGQVPHCVHRLDRDTSGLVLFAKHAHVHHLFDEALRKGQVHRVYAAIVHVAENVPGTPADDDTPGLTTGAWHTIDMPIALHPDKPSRRIIAPEGQRAVTHYRFAAVHPPAALVQLVLETGRTHQIRLHMAAAGMPLVGDRDYGNPALPAMGLRRQALHAVQLGWRHPVTGVTRTVSAAPPADLRAAWRRAGGRDEDWAFLLEDEEALHHVRIV</sequence>
<proteinExistence type="inferred from homology"/>
<dbReference type="InterPro" id="IPR020103">
    <property type="entry name" value="PsdUridine_synth_cat_dom_sf"/>
</dbReference>
<evidence type="ECO:0000313" key="6">
    <source>
        <dbReference type="EMBL" id="MDQ0188537.1"/>
    </source>
</evidence>
<keyword evidence="6" id="KW-0413">Isomerase</keyword>
<comment type="catalytic activity">
    <reaction evidence="1">
        <text>a uridine in RNA = a pseudouridine in RNA</text>
        <dbReference type="Rhea" id="RHEA:48348"/>
        <dbReference type="Rhea" id="RHEA-COMP:12068"/>
        <dbReference type="Rhea" id="RHEA-COMP:12069"/>
        <dbReference type="ChEBI" id="CHEBI:65314"/>
        <dbReference type="ChEBI" id="CHEBI:65315"/>
    </reaction>
</comment>
<dbReference type="Pfam" id="PF00849">
    <property type="entry name" value="PseudoU_synth_2"/>
    <property type="match status" value="1"/>
</dbReference>
<dbReference type="InterPro" id="IPR006224">
    <property type="entry name" value="PsdUridine_synth_RluA-like_CS"/>
</dbReference>
<dbReference type="EMBL" id="JAUSTP010000001">
    <property type="protein sequence ID" value="MDQ0188537.1"/>
    <property type="molecule type" value="Genomic_DNA"/>
</dbReference>
<feature type="domain" description="Pseudouridine synthase RsuA/RluA-like" evidence="5">
    <location>
        <begin position="25"/>
        <end position="188"/>
    </location>
</feature>
<keyword evidence="7" id="KW-1185">Reference proteome</keyword>
<evidence type="ECO:0000259" key="5">
    <source>
        <dbReference type="Pfam" id="PF00849"/>
    </source>
</evidence>
<comment type="caution">
    <text evidence="6">The sequence shown here is derived from an EMBL/GenBank/DDBJ whole genome shotgun (WGS) entry which is preliminary data.</text>
</comment>
<dbReference type="InterPro" id="IPR050188">
    <property type="entry name" value="RluA_PseudoU_synthase"/>
</dbReference>
<dbReference type="PANTHER" id="PTHR21600:SF87">
    <property type="entry name" value="RNA PSEUDOURIDYLATE SYNTHASE DOMAIN-CONTAINING PROTEIN 1"/>
    <property type="match status" value="1"/>
</dbReference>
<accession>A0ABT9XEC8</accession>
<evidence type="ECO:0000256" key="1">
    <source>
        <dbReference type="ARBA" id="ARBA00000073"/>
    </source>
</evidence>
<dbReference type="SUPFAM" id="SSF55120">
    <property type="entry name" value="Pseudouridine synthase"/>
    <property type="match status" value="1"/>
</dbReference>
<evidence type="ECO:0000313" key="7">
    <source>
        <dbReference type="Proteomes" id="UP001232973"/>
    </source>
</evidence>
<organism evidence="6 7">
    <name type="scientific">Alicyclobacillus cycloheptanicus</name>
    <dbReference type="NCBI Taxonomy" id="1457"/>
    <lineage>
        <taxon>Bacteria</taxon>
        <taxon>Bacillati</taxon>
        <taxon>Bacillota</taxon>
        <taxon>Bacilli</taxon>
        <taxon>Bacillales</taxon>
        <taxon>Alicyclobacillaceae</taxon>
        <taxon>Alicyclobacillus</taxon>
    </lineage>
</organism>
<evidence type="ECO:0000256" key="2">
    <source>
        <dbReference type="ARBA" id="ARBA00010876"/>
    </source>
</evidence>
<evidence type="ECO:0000256" key="3">
    <source>
        <dbReference type="ARBA" id="ARBA00031870"/>
    </source>
</evidence>
<dbReference type="GO" id="GO:0160140">
    <property type="term" value="F:23S rRNA pseudouridine(1911/1915/1917) synthase activity"/>
    <property type="evidence" value="ECO:0007669"/>
    <property type="project" value="UniProtKB-EC"/>
</dbReference>
<gene>
    <name evidence="6" type="ORF">J2S03_000341</name>
</gene>
<dbReference type="PROSITE" id="PS01129">
    <property type="entry name" value="PSI_RLU"/>
    <property type="match status" value="1"/>
</dbReference>
<reference evidence="6 7" key="1">
    <citation type="submission" date="2023-07" db="EMBL/GenBank/DDBJ databases">
        <title>Genomic Encyclopedia of Type Strains, Phase IV (KMG-IV): sequencing the most valuable type-strain genomes for metagenomic binning, comparative biology and taxonomic classification.</title>
        <authorList>
            <person name="Goeker M."/>
        </authorList>
    </citation>
    <scope>NUCLEOTIDE SEQUENCE [LARGE SCALE GENOMIC DNA]</scope>
    <source>
        <strain evidence="6 7">DSM 4006</strain>
    </source>
</reference>
<comment type="similarity">
    <text evidence="2">Belongs to the pseudouridine synthase RluA family.</text>
</comment>
<dbReference type="InterPro" id="IPR006145">
    <property type="entry name" value="PsdUridine_synth_RsuA/RluA"/>
</dbReference>
<evidence type="ECO:0000256" key="4">
    <source>
        <dbReference type="ARBA" id="ARBA00033164"/>
    </source>
</evidence>
<dbReference type="CDD" id="cd02869">
    <property type="entry name" value="PseudoU_synth_RluA_like"/>
    <property type="match status" value="1"/>
</dbReference>
<dbReference type="PANTHER" id="PTHR21600">
    <property type="entry name" value="MITOCHONDRIAL RNA PSEUDOURIDINE SYNTHASE"/>
    <property type="match status" value="1"/>
</dbReference>
<dbReference type="Gene3D" id="3.30.2350.10">
    <property type="entry name" value="Pseudouridine synthase"/>
    <property type="match status" value="1"/>
</dbReference>
<name>A0ABT9XEC8_9BACL</name>
<dbReference type="RefSeq" id="WP_274455936.1">
    <property type="nucleotide sequence ID" value="NZ_CP067097.1"/>
</dbReference>
<protein>
    <recommendedName>
        <fullName evidence="3">RNA pseudouridylate synthase</fullName>
    </recommendedName>
    <alternativeName>
        <fullName evidence="4">RNA-uridine isomerase</fullName>
    </alternativeName>
</protein>
<dbReference type="Proteomes" id="UP001232973">
    <property type="component" value="Unassembled WGS sequence"/>
</dbReference>